<dbReference type="FunFam" id="3.30.70.330:FF:000182">
    <property type="entry name" value="RNA-binding motif protein 28"/>
    <property type="match status" value="1"/>
</dbReference>
<dbReference type="SUPFAM" id="SSF54928">
    <property type="entry name" value="RNA-binding domain, RBD"/>
    <property type="match status" value="3"/>
</dbReference>
<feature type="compositionally biased region" description="Acidic residues" evidence="6">
    <location>
        <begin position="210"/>
        <end position="237"/>
    </location>
</feature>
<dbReference type="PANTHER" id="PTHR48039">
    <property type="entry name" value="RNA-BINDING MOTIF PROTEIN 14B"/>
    <property type="match status" value="1"/>
</dbReference>
<feature type="domain" description="RRM" evidence="7">
    <location>
        <begin position="403"/>
        <end position="495"/>
    </location>
</feature>
<dbReference type="CDD" id="cd12416">
    <property type="entry name" value="RRM4_RBM28_like"/>
    <property type="match status" value="1"/>
</dbReference>
<evidence type="ECO:0000313" key="9">
    <source>
        <dbReference type="Proteomes" id="UP000663852"/>
    </source>
</evidence>
<feature type="compositionally biased region" description="Basic residues" evidence="6">
    <location>
        <begin position="587"/>
        <end position="598"/>
    </location>
</feature>
<evidence type="ECO:0000256" key="2">
    <source>
        <dbReference type="ARBA" id="ARBA00022737"/>
    </source>
</evidence>
<dbReference type="OrthoDB" id="3945418at2759"/>
<name>A0A813XXJ9_ADIRI</name>
<evidence type="ECO:0000313" key="8">
    <source>
        <dbReference type="EMBL" id="CAF0880048.1"/>
    </source>
</evidence>
<dbReference type="Gene3D" id="3.30.70.330">
    <property type="match status" value="3"/>
</dbReference>
<dbReference type="SMART" id="SM00360">
    <property type="entry name" value="RRM"/>
    <property type="match status" value="3"/>
</dbReference>
<feature type="region of interest" description="Disordered" evidence="6">
    <location>
        <begin position="557"/>
        <end position="630"/>
    </location>
</feature>
<sequence length="630" mass="73063">MDGVNIEKSFPRRSEEINRLTKRNRACLNTIILRLKFSNTNRKTILLCMKVKEKRSNSIDQSSDLIKTNGTIQKNQAKKKKNKKNFEVHVPRIIVRNLNFKVKEEQLKKAFEKCGSAISNISIVSRNGVSKGFGFVTFDKLEDAQKAIQTMNGQKVLGRPMAVDWSLPKNVYEKMQTKESSPPVRNDSYGIQSKSNSSKAMEEQESLPPSEEDLEDEEGEDDDEDDDDDDDELDEEELPKMRTTESSRDVREHRTLFVRNVPFDATEEELSNLLSSNGQYPIRSCRLVIDPVSKHPRGSAFVQYGTTADAETCLKSSFTLRGQELQTDMALGRGELVKAKELRDQKYEKNKKNDQRNLSLANCGVILKLEDLDGNENDLRKRQKLEDEKRQKLKNPLYFISPTRLTIHNLPPNVDDDKLRKLILDTLKKDKIPMKDVIINECRVMKKNKEARKSLGFGFVNITRHEFALRLIELLNNNKHVFGPNRRPIIQFSIENRRALQLQEQRRERLKAKQELLKNPTDKTISFESNRKKKEHSHLLEKTNINKVRLSDVIKQQQVNEETNENGDNGNSMEGENDIMHSNIENKKKKKQKRMKTKSKNEIRDDTDRMIAKSRNKTPLPQKTKKKWFE</sequence>
<feature type="region of interest" description="Disordered" evidence="6">
    <location>
        <begin position="513"/>
        <end position="544"/>
    </location>
</feature>
<gene>
    <name evidence="8" type="ORF">EDS130_LOCUS8744</name>
</gene>
<evidence type="ECO:0000256" key="5">
    <source>
        <dbReference type="PROSITE-ProRule" id="PRU00176"/>
    </source>
</evidence>
<feature type="domain" description="RRM" evidence="7">
    <location>
        <begin position="254"/>
        <end position="344"/>
    </location>
</feature>
<feature type="region of interest" description="Disordered" evidence="6">
    <location>
        <begin position="175"/>
        <end position="249"/>
    </location>
</feature>
<dbReference type="GO" id="GO:0003729">
    <property type="term" value="F:mRNA binding"/>
    <property type="evidence" value="ECO:0007669"/>
    <property type="project" value="TreeGrafter"/>
</dbReference>
<dbReference type="Pfam" id="PF00076">
    <property type="entry name" value="RRM_1"/>
    <property type="match status" value="2"/>
</dbReference>
<dbReference type="Proteomes" id="UP000663852">
    <property type="component" value="Unassembled WGS sequence"/>
</dbReference>
<dbReference type="AlphaFoldDB" id="A0A813XXJ9"/>
<reference evidence="8" key="1">
    <citation type="submission" date="2021-02" db="EMBL/GenBank/DDBJ databases">
        <authorList>
            <person name="Nowell W R."/>
        </authorList>
    </citation>
    <scope>NUCLEOTIDE SEQUENCE</scope>
</reference>
<keyword evidence="2" id="KW-0677">Repeat</keyword>
<dbReference type="PANTHER" id="PTHR48039:SF5">
    <property type="entry name" value="RNA-BINDING PROTEIN 28"/>
    <property type="match status" value="1"/>
</dbReference>
<protein>
    <recommendedName>
        <fullName evidence="7">RRM domain-containing protein</fullName>
    </recommendedName>
</protein>
<evidence type="ECO:0000256" key="6">
    <source>
        <dbReference type="SAM" id="MobiDB-lite"/>
    </source>
</evidence>
<dbReference type="EMBL" id="CAJNOJ010000028">
    <property type="protein sequence ID" value="CAF0880048.1"/>
    <property type="molecule type" value="Genomic_DNA"/>
</dbReference>
<feature type="compositionally biased region" description="Basic and acidic residues" evidence="6">
    <location>
        <begin position="599"/>
        <end position="611"/>
    </location>
</feature>
<dbReference type="GO" id="GO:0005730">
    <property type="term" value="C:nucleolus"/>
    <property type="evidence" value="ECO:0007669"/>
    <property type="project" value="TreeGrafter"/>
</dbReference>
<proteinExistence type="predicted"/>
<evidence type="ECO:0000256" key="1">
    <source>
        <dbReference type="ARBA" id="ARBA00004123"/>
    </source>
</evidence>
<feature type="compositionally biased region" description="Polar residues" evidence="6">
    <location>
        <begin position="189"/>
        <end position="199"/>
    </location>
</feature>
<accession>A0A813XXJ9</accession>
<dbReference type="InterPro" id="IPR000504">
    <property type="entry name" value="RRM_dom"/>
</dbReference>
<dbReference type="InterPro" id="IPR035979">
    <property type="entry name" value="RBD_domain_sf"/>
</dbReference>
<dbReference type="InterPro" id="IPR012677">
    <property type="entry name" value="Nucleotide-bd_a/b_plait_sf"/>
</dbReference>
<dbReference type="PROSITE" id="PS50102">
    <property type="entry name" value="RRM"/>
    <property type="match status" value="3"/>
</dbReference>
<comment type="subcellular location">
    <subcellularLocation>
        <location evidence="1">Nucleus</location>
    </subcellularLocation>
</comment>
<comment type="caution">
    <text evidence="8">The sequence shown here is derived from an EMBL/GenBank/DDBJ whole genome shotgun (WGS) entry which is preliminary data.</text>
</comment>
<organism evidence="8 9">
    <name type="scientific">Adineta ricciae</name>
    <name type="common">Rotifer</name>
    <dbReference type="NCBI Taxonomy" id="249248"/>
    <lineage>
        <taxon>Eukaryota</taxon>
        <taxon>Metazoa</taxon>
        <taxon>Spiralia</taxon>
        <taxon>Gnathifera</taxon>
        <taxon>Rotifera</taxon>
        <taxon>Eurotatoria</taxon>
        <taxon>Bdelloidea</taxon>
        <taxon>Adinetida</taxon>
        <taxon>Adinetidae</taxon>
        <taxon>Adineta</taxon>
    </lineage>
</organism>
<feature type="domain" description="RRM" evidence="7">
    <location>
        <begin position="91"/>
        <end position="168"/>
    </location>
</feature>
<evidence type="ECO:0000259" key="7">
    <source>
        <dbReference type="PROSITE" id="PS50102"/>
    </source>
</evidence>
<keyword evidence="4" id="KW-0539">Nucleus</keyword>
<keyword evidence="3 5" id="KW-0694">RNA-binding</keyword>
<evidence type="ECO:0000256" key="3">
    <source>
        <dbReference type="ARBA" id="ARBA00022884"/>
    </source>
</evidence>
<dbReference type="InterPro" id="IPR051945">
    <property type="entry name" value="RRM_MRD1_RNA_proc_ribogen"/>
</dbReference>
<feature type="compositionally biased region" description="Basic and acidic residues" evidence="6">
    <location>
        <begin position="238"/>
        <end position="249"/>
    </location>
</feature>
<evidence type="ECO:0000256" key="4">
    <source>
        <dbReference type="ARBA" id="ARBA00023242"/>
    </source>
</evidence>